<name>A0A811UU05_CERCA</name>
<dbReference type="Proteomes" id="UP000606786">
    <property type="component" value="Unassembled WGS sequence"/>
</dbReference>
<organism evidence="2 3">
    <name type="scientific">Ceratitis capitata</name>
    <name type="common">Mediterranean fruit fly</name>
    <name type="synonym">Tephritis capitata</name>
    <dbReference type="NCBI Taxonomy" id="7213"/>
    <lineage>
        <taxon>Eukaryota</taxon>
        <taxon>Metazoa</taxon>
        <taxon>Ecdysozoa</taxon>
        <taxon>Arthropoda</taxon>
        <taxon>Hexapoda</taxon>
        <taxon>Insecta</taxon>
        <taxon>Pterygota</taxon>
        <taxon>Neoptera</taxon>
        <taxon>Endopterygota</taxon>
        <taxon>Diptera</taxon>
        <taxon>Brachycera</taxon>
        <taxon>Muscomorpha</taxon>
        <taxon>Tephritoidea</taxon>
        <taxon>Tephritidae</taxon>
        <taxon>Ceratitis</taxon>
        <taxon>Ceratitis</taxon>
    </lineage>
</organism>
<comment type="caution">
    <text evidence="2">The sequence shown here is derived from an EMBL/GenBank/DDBJ whole genome shotgun (WGS) entry which is preliminary data.</text>
</comment>
<dbReference type="AlphaFoldDB" id="A0A811UU05"/>
<feature type="compositionally biased region" description="Polar residues" evidence="1">
    <location>
        <begin position="91"/>
        <end position="122"/>
    </location>
</feature>
<keyword evidence="3" id="KW-1185">Reference proteome</keyword>
<feature type="region of interest" description="Disordered" evidence="1">
    <location>
        <begin position="63"/>
        <end position="122"/>
    </location>
</feature>
<gene>
    <name evidence="2" type="ORF">CCAP1982_LOCUS10659</name>
</gene>
<reference evidence="2" key="1">
    <citation type="submission" date="2020-11" db="EMBL/GenBank/DDBJ databases">
        <authorList>
            <person name="Whitehead M."/>
        </authorList>
    </citation>
    <scope>NUCLEOTIDE SEQUENCE</scope>
    <source>
        <strain evidence="2">EGII</strain>
    </source>
</reference>
<evidence type="ECO:0000313" key="2">
    <source>
        <dbReference type="EMBL" id="CAD7002171.1"/>
    </source>
</evidence>
<proteinExistence type="predicted"/>
<accession>A0A811UU05</accession>
<sequence length="153" mass="17789">MSRHTTFDLLADVPEFNGKAEELDLFILHIDELRKITTTTEPSFLKLLDLRIRNKIIGSRNVNSQQLDQQNPLNNNSNRNFRNMQNCGAPQLTTYQRQEPPNNYKNSSQTKMSNTTINRKNPSNVRLQRDEQLEIDNIETESFHSQATDLFPL</sequence>
<evidence type="ECO:0000256" key="1">
    <source>
        <dbReference type="SAM" id="MobiDB-lite"/>
    </source>
</evidence>
<dbReference type="EMBL" id="CAJHJT010000023">
    <property type="protein sequence ID" value="CAD7002171.1"/>
    <property type="molecule type" value="Genomic_DNA"/>
</dbReference>
<feature type="compositionally biased region" description="Low complexity" evidence="1">
    <location>
        <begin position="63"/>
        <end position="86"/>
    </location>
</feature>
<protein>
    <submittedName>
        <fullName evidence="2">(Mediterranean fruit fly) hypothetical protein</fullName>
    </submittedName>
</protein>
<evidence type="ECO:0000313" key="3">
    <source>
        <dbReference type="Proteomes" id="UP000606786"/>
    </source>
</evidence>